<gene>
    <name evidence="2" type="ORF">LCGC14_1910160</name>
</gene>
<protein>
    <recommendedName>
        <fullName evidence="3">D-galactarate dehydratase</fullName>
    </recommendedName>
</protein>
<name>A0A0F9IRX4_9ZZZZ</name>
<comment type="caution">
    <text evidence="2">The sequence shown here is derived from an EMBL/GenBank/DDBJ whole genome shotgun (WGS) entry which is preliminary data.</text>
</comment>
<organism evidence="2">
    <name type="scientific">marine sediment metagenome</name>
    <dbReference type="NCBI Taxonomy" id="412755"/>
    <lineage>
        <taxon>unclassified sequences</taxon>
        <taxon>metagenomes</taxon>
        <taxon>ecological metagenomes</taxon>
    </lineage>
</organism>
<sequence length="173" mass="17025">MTRIILPLFIVAATAGCSNLAERFGMETAQPEQAPAAAASAEASVDAQAEVAAPAPAASPIATSGASAEALDTTTAAEREAATRAPASAGATLGTTVASLGSATEPGLWLKTPLVKSEQPGRVTNPTTGKSASVTLIPLDGPATAGSRMSLPALRLIGASLTDLTTVEVSAES</sequence>
<evidence type="ECO:0000313" key="2">
    <source>
        <dbReference type="EMBL" id="KKL89892.1"/>
    </source>
</evidence>
<reference evidence="2" key="1">
    <citation type="journal article" date="2015" name="Nature">
        <title>Complex archaea that bridge the gap between prokaryotes and eukaryotes.</title>
        <authorList>
            <person name="Spang A."/>
            <person name="Saw J.H."/>
            <person name="Jorgensen S.L."/>
            <person name="Zaremba-Niedzwiedzka K."/>
            <person name="Martijn J."/>
            <person name="Lind A.E."/>
            <person name="van Eijk R."/>
            <person name="Schleper C."/>
            <person name="Guy L."/>
            <person name="Ettema T.J."/>
        </authorList>
    </citation>
    <scope>NUCLEOTIDE SEQUENCE</scope>
</reference>
<evidence type="ECO:0008006" key="3">
    <source>
        <dbReference type="Google" id="ProtNLM"/>
    </source>
</evidence>
<evidence type="ECO:0000256" key="1">
    <source>
        <dbReference type="SAM" id="MobiDB-lite"/>
    </source>
</evidence>
<feature type="compositionally biased region" description="Low complexity" evidence="1">
    <location>
        <begin position="50"/>
        <end position="76"/>
    </location>
</feature>
<accession>A0A0F9IRX4</accession>
<feature type="region of interest" description="Disordered" evidence="1">
    <location>
        <begin position="50"/>
        <end position="90"/>
    </location>
</feature>
<dbReference type="AlphaFoldDB" id="A0A0F9IRX4"/>
<dbReference type="PROSITE" id="PS51257">
    <property type="entry name" value="PROKAR_LIPOPROTEIN"/>
    <property type="match status" value="1"/>
</dbReference>
<dbReference type="EMBL" id="LAZR01020161">
    <property type="protein sequence ID" value="KKL89892.1"/>
    <property type="molecule type" value="Genomic_DNA"/>
</dbReference>
<proteinExistence type="predicted"/>